<dbReference type="OrthoDB" id="124109at2157"/>
<gene>
    <name evidence="3" type="ORF">CUN85_09895</name>
</gene>
<feature type="coiled-coil region" evidence="1">
    <location>
        <begin position="25"/>
        <end position="67"/>
    </location>
</feature>
<accession>A0A4E0PVH8</accession>
<evidence type="ECO:0000313" key="3">
    <source>
        <dbReference type="EMBL" id="TGC08125.1"/>
    </source>
</evidence>
<reference evidence="3 4" key="1">
    <citation type="submission" date="2017-11" db="EMBL/GenBank/DDBJ databases">
        <title>Isolation and Characterization of Methanogenic Archaea from Saline Meromictic Lake at Siberia.</title>
        <authorList>
            <person name="Shen Y."/>
            <person name="Huang H.-H."/>
            <person name="Lai M.-C."/>
            <person name="Chen S.-C."/>
        </authorList>
    </citation>
    <scope>NUCLEOTIDE SEQUENCE [LARGE SCALE GENOMIC DNA]</scope>
    <source>
        <strain evidence="3 4">SY-01</strain>
    </source>
</reference>
<evidence type="ECO:0000256" key="1">
    <source>
        <dbReference type="SAM" id="Coils"/>
    </source>
</evidence>
<sequence>MEIDSDTYDKIIETHTDVKHVRAGIDKMSCQLDDHEKRIRVLEKCSIEDHEERIRMLEERQNRWLGRNAFIGLAVVMVLQIAGIVVQIVFLGS</sequence>
<evidence type="ECO:0000313" key="4">
    <source>
        <dbReference type="Proteomes" id="UP000297295"/>
    </source>
</evidence>
<dbReference type="EMBL" id="PGGK01000011">
    <property type="protein sequence ID" value="TGC08125.1"/>
    <property type="molecule type" value="Genomic_DNA"/>
</dbReference>
<dbReference type="RefSeq" id="WP_135390153.1">
    <property type="nucleotide sequence ID" value="NZ_PGGK01000011.1"/>
</dbReference>
<feature type="transmembrane region" description="Helical" evidence="2">
    <location>
        <begin position="69"/>
        <end position="90"/>
    </location>
</feature>
<keyword evidence="2" id="KW-0472">Membrane</keyword>
<proteinExistence type="predicted"/>
<keyword evidence="2" id="KW-0812">Transmembrane</keyword>
<name>A0A4E0PVH8_9EURY</name>
<dbReference type="Proteomes" id="UP000297295">
    <property type="component" value="Unassembled WGS sequence"/>
</dbReference>
<dbReference type="AlphaFoldDB" id="A0A4E0PVH8"/>
<evidence type="ECO:0000256" key="2">
    <source>
        <dbReference type="SAM" id="Phobius"/>
    </source>
</evidence>
<protein>
    <submittedName>
        <fullName evidence="3">Uncharacterized protein</fullName>
    </submittedName>
</protein>
<keyword evidence="4" id="KW-1185">Reference proteome</keyword>
<keyword evidence="1" id="KW-0175">Coiled coil</keyword>
<organism evidence="3 4">
    <name type="scientific">Methanolobus halotolerans</name>
    <dbReference type="NCBI Taxonomy" id="2052935"/>
    <lineage>
        <taxon>Archaea</taxon>
        <taxon>Methanobacteriati</taxon>
        <taxon>Methanobacteriota</taxon>
        <taxon>Stenosarchaea group</taxon>
        <taxon>Methanomicrobia</taxon>
        <taxon>Methanosarcinales</taxon>
        <taxon>Methanosarcinaceae</taxon>
        <taxon>Methanolobus</taxon>
    </lineage>
</organism>
<comment type="caution">
    <text evidence="3">The sequence shown here is derived from an EMBL/GenBank/DDBJ whole genome shotgun (WGS) entry which is preliminary data.</text>
</comment>
<keyword evidence="2" id="KW-1133">Transmembrane helix</keyword>